<evidence type="ECO:0000313" key="12">
    <source>
        <dbReference type="Proteomes" id="UP000001554"/>
    </source>
</evidence>
<dbReference type="KEGG" id="bfo:118415193"/>
<dbReference type="RefSeq" id="XP_035675470.1">
    <property type="nucleotide sequence ID" value="XM_035819577.1"/>
</dbReference>
<evidence type="ECO:0000256" key="6">
    <source>
        <dbReference type="ARBA" id="ARBA00023136"/>
    </source>
</evidence>
<gene>
    <name evidence="13" type="primary">LOC118415193</name>
</gene>
<dbReference type="InterPro" id="IPR017452">
    <property type="entry name" value="GPCR_Rhodpsn_7TM"/>
</dbReference>
<dbReference type="GO" id="GO:0032870">
    <property type="term" value="P:cellular response to hormone stimulus"/>
    <property type="evidence" value="ECO:0000318"/>
    <property type="project" value="GO_Central"/>
</dbReference>
<feature type="transmembrane region" description="Helical" evidence="10">
    <location>
        <begin position="150"/>
        <end position="175"/>
    </location>
</feature>
<dbReference type="PROSITE" id="PS00237">
    <property type="entry name" value="G_PROTEIN_RECEP_F1_1"/>
    <property type="match status" value="1"/>
</dbReference>
<keyword evidence="7 10" id="KW-0675">Receptor</keyword>
<dbReference type="PRINTS" id="PR00237">
    <property type="entry name" value="GPCRRHODOPSN"/>
</dbReference>
<evidence type="ECO:0000256" key="7">
    <source>
        <dbReference type="ARBA" id="ARBA00023170"/>
    </source>
</evidence>
<dbReference type="OMA" id="QGYSSEW"/>
<evidence type="ECO:0000256" key="3">
    <source>
        <dbReference type="ARBA" id="ARBA00022692"/>
    </source>
</evidence>
<dbReference type="InterPro" id="IPR000276">
    <property type="entry name" value="GPCR_Rhodpsn"/>
</dbReference>
<evidence type="ECO:0000256" key="10">
    <source>
        <dbReference type="RuleBase" id="RU046427"/>
    </source>
</evidence>
<sequence>MTSVSFFGTGDVDSWTKPQLPPKTKFIATAMNSTLNATGGCSTNGGDPRNFPADIGGLNYTSSASAVVWTAPVIQRVATIIVLMVMTLVGNCLIIVILTCSSTKKRFSRVNFFILHLAIGDLLVCVVTMSTEIMFVAFGQWVLGEAMCKLIVYGQIVTLASTTFILTALSFDRYIAITRPLNVNKNSTTAAKKTIALAWFLAFLFAVPQLFIFVQEERQAPDGTLKYACVSQGYSSEWQRKVYVTWLAIYVLVCPSTIISYCYIKIIQTVWRTASGRDNERDLRRTGCKTISRAKVKTIKMTLCIIIGFVTCWTPYFVVTLYEVFTGQKLPEVAYVVAETMALFNSTFNPIVYGCFSLNVKQRLIEIFCADKLKGKKRRRPTPLLTDDVLLTHNRSSQLRTMLQKKLRNKKNRELSGASKFTRSSNNSATPAAMLKVTPEVIELDKRKQTSSPPEGENVAAKVPKILINCESNSLESDDKHHIQATIEPKPKEDIVAVTVDYLRVIQNVLELESSEFISTFADTNDVTNQIGVCLDIPGNGGDNMAASSDSSFREYESTC</sequence>
<keyword evidence="6 10" id="KW-0472">Membrane</keyword>
<dbReference type="PANTHER" id="PTHR24241:SF117">
    <property type="entry name" value="G-PROTEIN COUPLED RECEPTORS FAMILY 1 PROFILE DOMAIN-CONTAINING PROTEIN"/>
    <property type="match status" value="1"/>
</dbReference>
<dbReference type="PANTHER" id="PTHR24241">
    <property type="entry name" value="NEUROPEPTIDE RECEPTOR-RELATED G-PROTEIN COUPLED RECEPTOR"/>
    <property type="match status" value="1"/>
</dbReference>
<dbReference type="AlphaFoldDB" id="A0A9J7MQE8"/>
<evidence type="ECO:0000256" key="9">
    <source>
        <dbReference type="ARBA" id="ARBA00023224"/>
    </source>
</evidence>
<dbReference type="Gene3D" id="1.20.1070.10">
    <property type="entry name" value="Rhodopsin 7-helix transmembrane proteins"/>
    <property type="match status" value="1"/>
</dbReference>
<keyword evidence="12" id="KW-1185">Reference proteome</keyword>
<comment type="subcellular location">
    <subcellularLocation>
        <location evidence="1 10">Cell membrane</location>
        <topology evidence="1 10">Multi-pass membrane protein</topology>
    </subcellularLocation>
</comment>
<organism evidence="12 13">
    <name type="scientific">Branchiostoma floridae</name>
    <name type="common">Florida lancelet</name>
    <name type="synonym">Amphioxus</name>
    <dbReference type="NCBI Taxonomy" id="7739"/>
    <lineage>
        <taxon>Eukaryota</taxon>
        <taxon>Metazoa</taxon>
        <taxon>Chordata</taxon>
        <taxon>Cephalochordata</taxon>
        <taxon>Leptocardii</taxon>
        <taxon>Amphioxiformes</taxon>
        <taxon>Branchiostomatidae</taxon>
        <taxon>Branchiostoma</taxon>
    </lineage>
</organism>
<protein>
    <submittedName>
        <fullName evidence="13">Gonadotropin-releasing hormone receptor-like</fullName>
    </submittedName>
</protein>
<feature type="transmembrane region" description="Helical" evidence="10">
    <location>
        <begin position="77"/>
        <end position="100"/>
    </location>
</feature>
<comment type="similarity">
    <text evidence="10">Belongs to the G-protein coupled receptor 1 family. Vasopressin/oxytocin receptor subfamily.</text>
</comment>
<dbReference type="GO" id="GO:0005886">
    <property type="term" value="C:plasma membrane"/>
    <property type="evidence" value="ECO:0000318"/>
    <property type="project" value="GO_Central"/>
</dbReference>
<dbReference type="SUPFAM" id="SSF81321">
    <property type="entry name" value="Family A G protein-coupled receptor-like"/>
    <property type="match status" value="1"/>
</dbReference>
<reference evidence="13" key="2">
    <citation type="submission" date="2025-08" db="UniProtKB">
        <authorList>
            <consortium name="RefSeq"/>
        </authorList>
    </citation>
    <scope>IDENTIFICATION</scope>
    <source>
        <strain evidence="13">S238N-H82</strain>
        <tissue evidence="13">Testes</tissue>
    </source>
</reference>
<comment type="caution">
    <text evidence="10">Lacks conserved residue(s) required for the propagation of feature annotation.</text>
</comment>
<accession>A0A9J7MQE8</accession>
<dbReference type="GeneID" id="118415193"/>
<dbReference type="GO" id="GO:0007186">
    <property type="term" value="P:G protein-coupled receptor signaling pathway"/>
    <property type="evidence" value="ECO:0000318"/>
    <property type="project" value="GO_Central"/>
</dbReference>
<evidence type="ECO:0000256" key="8">
    <source>
        <dbReference type="ARBA" id="ARBA00023180"/>
    </source>
</evidence>
<keyword evidence="2" id="KW-1003">Cell membrane</keyword>
<feature type="transmembrane region" description="Helical" evidence="10">
    <location>
        <begin position="112"/>
        <end position="138"/>
    </location>
</feature>
<dbReference type="GO" id="GO:0004930">
    <property type="term" value="F:G protein-coupled receptor activity"/>
    <property type="evidence" value="ECO:0000318"/>
    <property type="project" value="GO_Central"/>
</dbReference>
<keyword evidence="5 10" id="KW-0297">G-protein coupled receptor</keyword>
<dbReference type="Pfam" id="PF00001">
    <property type="entry name" value="7tm_1"/>
    <property type="match status" value="1"/>
</dbReference>
<evidence type="ECO:0000313" key="13">
    <source>
        <dbReference type="RefSeq" id="XP_035675470.1"/>
    </source>
</evidence>
<keyword evidence="8 10" id="KW-0325">Glycoprotein</keyword>
<evidence type="ECO:0000259" key="11">
    <source>
        <dbReference type="PROSITE" id="PS50262"/>
    </source>
</evidence>
<evidence type="ECO:0000256" key="1">
    <source>
        <dbReference type="ARBA" id="ARBA00004651"/>
    </source>
</evidence>
<proteinExistence type="inferred from homology"/>
<dbReference type="Proteomes" id="UP000001554">
    <property type="component" value="Chromosome 5"/>
</dbReference>
<dbReference type="PROSITE" id="PS50262">
    <property type="entry name" value="G_PROTEIN_RECEP_F1_2"/>
    <property type="match status" value="1"/>
</dbReference>
<feature type="transmembrane region" description="Helical" evidence="10">
    <location>
        <begin position="301"/>
        <end position="322"/>
    </location>
</feature>
<dbReference type="OrthoDB" id="5987909at2759"/>
<dbReference type="InterPro" id="IPR001817">
    <property type="entry name" value="Vasoprsn_rcpt"/>
</dbReference>
<reference evidence="12" key="1">
    <citation type="journal article" date="2020" name="Nat. Ecol. Evol.">
        <title>Deeply conserved synteny resolves early events in vertebrate evolution.</title>
        <authorList>
            <person name="Simakov O."/>
            <person name="Marletaz F."/>
            <person name="Yue J.X."/>
            <person name="O'Connell B."/>
            <person name="Jenkins J."/>
            <person name="Brandt A."/>
            <person name="Calef R."/>
            <person name="Tung C.H."/>
            <person name="Huang T.K."/>
            <person name="Schmutz J."/>
            <person name="Satoh N."/>
            <person name="Yu J.K."/>
            <person name="Putnam N.H."/>
            <person name="Green R.E."/>
            <person name="Rokhsar D.S."/>
        </authorList>
    </citation>
    <scope>NUCLEOTIDE SEQUENCE [LARGE SCALE GENOMIC DNA]</scope>
    <source>
        <strain evidence="12">S238N-H82</strain>
    </source>
</reference>
<dbReference type="PRINTS" id="PR00896">
    <property type="entry name" value="VASOPRESSINR"/>
</dbReference>
<feature type="domain" description="G-protein coupled receptors family 1 profile" evidence="11">
    <location>
        <begin position="90"/>
        <end position="353"/>
    </location>
</feature>
<evidence type="ECO:0000256" key="5">
    <source>
        <dbReference type="ARBA" id="ARBA00023040"/>
    </source>
</evidence>
<keyword evidence="9 10" id="KW-0807">Transducer</keyword>
<feature type="transmembrane region" description="Helical" evidence="10">
    <location>
        <begin position="243"/>
        <end position="264"/>
    </location>
</feature>
<feature type="transmembrane region" description="Helical" evidence="10">
    <location>
        <begin position="196"/>
        <end position="214"/>
    </location>
</feature>
<evidence type="ECO:0000256" key="2">
    <source>
        <dbReference type="ARBA" id="ARBA00022475"/>
    </source>
</evidence>
<name>A0A9J7MQE8_BRAFL</name>
<evidence type="ECO:0000256" key="4">
    <source>
        <dbReference type="ARBA" id="ARBA00022989"/>
    </source>
</evidence>
<keyword evidence="4 10" id="KW-1133">Transmembrane helix</keyword>
<dbReference type="FunFam" id="1.20.1070.10:FF:000697">
    <property type="entry name" value="Uncharacterized protein"/>
    <property type="match status" value="1"/>
</dbReference>
<keyword evidence="3 10" id="KW-0812">Transmembrane</keyword>
<dbReference type="GO" id="GO:0005000">
    <property type="term" value="F:vasopressin receptor activity"/>
    <property type="evidence" value="ECO:0007669"/>
    <property type="project" value="InterPro"/>
</dbReference>